<dbReference type="PANTHER" id="PTHR21258">
    <property type="entry name" value="DOCKING PROTEIN RELATED"/>
    <property type="match status" value="1"/>
</dbReference>
<evidence type="ECO:0000313" key="3">
    <source>
        <dbReference type="Ensembl" id="ENSNMLP00000020327.1"/>
    </source>
</evidence>
<dbReference type="AlphaFoldDB" id="A0A8C6TEG8"/>
<feature type="compositionally biased region" description="Polar residues" evidence="1">
    <location>
        <begin position="245"/>
        <end position="271"/>
    </location>
</feature>
<reference evidence="3" key="2">
    <citation type="submission" date="2025-09" db="UniProtKB">
        <authorList>
            <consortium name="Ensembl"/>
        </authorList>
    </citation>
    <scope>IDENTIFICATION</scope>
</reference>
<dbReference type="PROSITE" id="PS51064">
    <property type="entry name" value="IRS_PTB"/>
    <property type="match status" value="1"/>
</dbReference>
<feature type="region of interest" description="Disordered" evidence="1">
    <location>
        <begin position="245"/>
        <end position="275"/>
    </location>
</feature>
<evidence type="ECO:0000259" key="2">
    <source>
        <dbReference type="PROSITE" id="PS51064"/>
    </source>
</evidence>
<protein>
    <recommendedName>
        <fullName evidence="2">IRS-type PTB domain-containing protein</fullName>
    </recommendedName>
</protein>
<dbReference type="SUPFAM" id="SSF50729">
    <property type="entry name" value="PH domain-like"/>
    <property type="match status" value="1"/>
</dbReference>
<dbReference type="GO" id="GO:0005737">
    <property type="term" value="C:cytoplasm"/>
    <property type="evidence" value="ECO:0007669"/>
    <property type="project" value="TreeGrafter"/>
</dbReference>
<dbReference type="SMART" id="SM00310">
    <property type="entry name" value="PTBI"/>
    <property type="match status" value="1"/>
</dbReference>
<dbReference type="InterPro" id="IPR002404">
    <property type="entry name" value="IRS_PTB"/>
</dbReference>
<keyword evidence="4" id="KW-1185">Reference proteome</keyword>
<dbReference type="GO" id="GO:0043410">
    <property type="term" value="P:positive regulation of MAPK cascade"/>
    <property type="evidence" value="ECO:0007669"/>
    <property type="project" value="TreeGrafter"/>
</dbReference>
<sequence>MCMCFVKYFPNPLSNLSVQQKIWRKIWMYCFKPSPNGVGRLEMYGHNYTMFDHKKTGQLKSQAKKVVRLSDCVSVTPAPKESCPTDCEAFYLTTTSATYTLASPATQDWISALCLLAFQKDPEDAEQGAFDRGNCLILEDNDLYSSWESGHQVTVRATEASQRCNLTGDYLISTESDALLLLDSNTCDTVYCWPYKMLRKYGQFEGGFSIEAGRRCDSGAGKFVFLSKQAQHIFQIISQQCSEKTSTAQQPNTQPLFDQSTGHSPITTDPSGFQDLLSPHPDDETFQYYCNLPDSFRQLSVGQAHPSHCGETAGEGSEGENDPCSSFEADCLDYTTEESIYYNLPRPVPVRTKDRFADDSKSVYSYSDEERMPLHLSLETTVQPAYCPVPNPQCHLQQACPDSVQPYCGAQMMNKVAEEEGIVSIGQITPSEAPASFKLRLAEIISKDLAKFQAPVPQKEPVPDIPTRLLCKHMQGGELFKQ</sequence>
<dbReference type="Gene3D" id="2.30.29.30">
    <property type="entry name" value="Pleckstrin-homology domain (PH domain)/Phosphotyrosine-binding domain (PTB)"/>
    <property type="match status" value="2"/>
</dbReference>
<organism evidence="3 4">
    <name type="scientific">Neogobius melanostomus</name>
    <name type="common">round goby</name>
    <dbReference type="NCBI Taxonomy" id="47308"/>
    <lineage>
        <taxon>Eukaryota</taxon>
        <taxon>Metazoa</taxon>
        <taxon>Chordata</taxon>
        <taxon>Craniata</taxon>
        <taxon>Vertebrata</taxon>
        <taxon>Euteleostomi</taxon>
        <taxon>Actinopterygii</taxon>
        <taxon>Neopterygii</taxon>
        <taxon>Teleostei</taxon>
        <taxon>Neoteleostei</taxon>
        <taxon>Acanthomorphata</taxon>
        <taxon>Gobiaria</taxon>
        <taxon>Gobiiformes</taxon>
        <taxon>Gobioidei</taxon>
        <taxon>Gobiidae</taxon>
        <taxon>Benthophilinae</taxon>
        <taxon>Neogobiini</taxon>
        <taxon>Neogobius</taxon>
    </lineage>
</organism>
<dbReference type="SMART" id="SM01244">
    <property type="entry name" value="IRS"/>
    <property type="match status" value="1"/>
</dbReference>
<dbReference type="InterPro" id="IPR050996">
    <property type="entry name" value="Docking_Protein_DOK"/>
</dbReference>
<accession>A0A8C6TEG8</accession>
<dbReference type="GO" id="GO:0007265">
    <property type="term" value="P:Ras protein signal transduction"/>
    <property type="evidence" value="ECO:0007669"/>
    <property type="project" value="TreeGrafter"/>
</dbReference>
<evidence type="ECO:0000256" key="1">
    <source>
        <dbReference type="SAM" id="MobiDB-lite"/>
    </source>
</evidence>
<dbReference type="Ensembl" id="ENSNMLT00000022809.1">
    <property type="protein sequence ID" value="ENSNMLP00000020327.1"/>
    <property type="gene ID" value="ENSNMLG00000013256.1"/>
</dbReference>
<evidence type="ECO:0000313" key="4">
    <source>
        <dbReference type="Proteomes" id="UP000694523"/>
    </source>
</evidence>
<reference evidence="3" key="1">
    <citation type="submission" date="2025-08" db="UniProtKB">
        <authorList>
            <consortium name="Ensembl"/>
        </authorList>
    </citation>
    <scope>IDENTIFICATION</scope>
</reference>
<dbReference type="GO" id="GO:0007169">
    <property type="term" value="P:cell surface receptor protein tyrosine kinase signaling pathway"/>
    <property type="evidence" value="ECO:0007669"/>
    <property type="project" value="TreeGrafter"/>
</dbReference>
<name>A0A8C6TEG8_9GOBI</name>
<proteinExistence type="predicted"/>
<dbReference type="PANTHER" id="PTHR21258:SF58">
    <property type="entry name" value="DOCKING PROTEIN 3-LIKE"/>
    <property type="match status" value="1"/>
</dbReference>
<dbReference type="InterPro" id="IPR011993">
    <property type="entry name" value="PH-like_dom_sf"/>
</dbReference>
<dbReference type="Proteomes" id="UP000694523">
    <property type="component" value="Unplaced"/>
</dbReference>
<feature type="region of interest" description="Disordered" evidence="1">
    <location>
        <begin position="304"/>
        <end position="324"/>
    </location>
</feature>
<dbReference type="Pfam" id="PF02174">
    <property type="entry name" value="IRS"/>
    <property type="match status" value="1"/>
</dbReference>
<feature type="domain" description="IRS-type PTB" evidence="2">
    <location>
        <begin position="147"/>
        <end position="251"/>
    </location>
</feature>